<dbReference type="PROSITE" id="PS51190">
    <property type="entry name" value="FATC"/>
    <property type="match status" value="1"/>
</dbReference>
<dbReference type="SMART" id="SM00146">
    <property type="entry name" value="PI3Kc"/>
    <property type="match status" value="1"/>
</dbReference>
<evidence type="ECO:0000256" key="8">
    <source>
        <dbReference type="ARBA" id="ARBA00022840"/>
    </source>
</evidence>
<gene>
    <name evidence="17" type="primary">ATM_0</name>
    <name evidence="17" type="ORF">CM83_66581</name>
</gene>
<reference evidence="17" key="1">
    <citation type="journal article" date="2014" name="PLoS ONE">
        <title>Transcriptome-Based Identification of ABC Transporters in the Western Tarnished Plant Bug Lygus hesperus.</title>
        <authorList>
            <person name="Hull J.J."/>
            <person name="Chaney K."/>
            <person name="Geib S.M."/>
            <person name="Fabrick J.A."/>
            <person name="Brent C.S."/>
            <person name="Walsh D."/>
            <person name="Lavine L.C."/>
        </authorList>
    </citation>
    <scope>NUCLEOTIDE SEQUENCE</scope>
</reference>
<organism evidence="17">
    <name type="scientific">Lygus hesperus</name>
    <name type="common">Western plant bug</name>
    <dbReference type="NCBI Taxonomy" id="30085"/>
    <lineage>
        <taxon>Eukaryota</taxon>
        <taxon>Metazoa</taxon>
        <taxon>Ecdysozoa</taxon>
        <taxon>Arthropoda</taxon>
        <taxon>Hexapoda</taxon>
        <taxon>Insecta</taxon>
        <taxon>Pterygota</taxon>
        <taxon>Neoptera</taxon>
        <taxon>Paraneoptera</taxon>
        <taxon>Hemiptera</taxon>
        <taxon>Heteroptera</taxon>
        <taxon>Panheteroptera</taxon>
        <taxon>Cimicomorpha</taxon>
        <taxon>Miridae</taxon>
        <taxon>Mirini</taxon>
        <taxon>Lygus</taxon>
    </lineage>
</organism>
<dbReference type="Pfam" id="PF23593">
    <property type="entry name" value="HEAT_ATR"/>
    <property type="match status" value="1"/>
</dbReference>
<name>A0A0A9VZI1_LYGHE</name>
<dbReference type="Gene3D" id="3.30.1010.10">
    <property type="entry name" value="Phosphatidylinositol 3-kinase Catalytic Subunit, Chain A, domain 4"/>
    <property type="match status" value="1"/>
</dbReference>
<keyword evidence="7 17" id="KW-0418">Kinase</keyword>
<dbReference type="Pfam" id="PF02260">
    <property type="entry name" value="FATC"/>
    <property type="match status" value="1"/>
</dbReference>
<dbReference type="PROSITE" id="PS50290">
    <property type="entry name" value="PI3_4_KINASE_3"/>
    <property type="match status" value="1"/>
</dbReference>
<evidence type="ECO:0000256" key="6">
    <source>
        <dbReference type="ARBA" id="ARBA00022763"/>
    </source>
</evidence>
<dbReference type="PANTHER" id="PTHR37079">
    <property type="entry name" value="SERINE/THREONINE-PROTEIN KINASE ATM"/>
    <property type="match status" value="1"/>
</dbReference>
<sequence>SEFDFIFKNRANTPNLLAYLGKEHPIHLHTMLHKLRANIQKSSTDDTKYLYFQQYVSLAHGLIEILQLLGDFGGYVVRGIVHQLLNLSKTNLEKHAVSYLLRFLTTILPHASAYVDNLLSFIVPTMSAVIVRNKDKCEASAKAAGQVLRLLMLEHAQLFPNGGSLDPLPRSISASQFVDPDIENHETVRNMNQSLKECIEHFLKAGARAQDISFREQGLRHLHHKLCTKTVELHELYSELKSMRNFSEQCASSILHRLIISLVELATSKCEKVSELATICLGELGPRNLTTLVLKPQPRYKPPSLPYAVIKLLLPLLISENPDLAEAAAGTLQALFKTKEGYALVADANNCRDETGKLDGLELSYVTPFWRKSSKSKRNYSCETDSIKLTASLSNWCPKDEEISHEKWIRMLVVSILECCDRSSFFNCLIPIAESQVDVAEGLLPYLAKMILKYNDRCSPLLNHKVNKFFEKHYRIKQKGDTHSTSIYMDRATVQSMLSFVNFCRLTELSSNEGTQQLSLNYFHVGSAAKYCNAFFTAILYSELWMDSELREYADSKGYSITSPLEKLSDVSKTDAQVLQSLLWESYEKIGENDAVHGCGDVHIATAQGRMKFYVQMKNWSQVINECELLRDDIYNDYLVYALRMSGKYKMAAEQSKKHDYECAWRLSNWTLEANEDDYSGLLYSAIMSIRTESSNETRDLYVNKARDFVVDNYLAHASLEVANSIYEPLAKLRTLREVTEEPGASIPHDASYFTRDVDKWEHLEPILSARMILSNPASQAVTSLEAAALARKAGAFLIAHKFLQGAESFESTVRHQAVLEEAKLVWESGCSLRAKYLLKELLTQKNMSPTVHANALITYGTWLAESKSELTKDIMKNHFEKAADLLADGERQDKLLVADCMARFADSEYQRLQLYNKSNECARKQLHLNRCKEKLKEVTTIISVQRSKDPKKKIDQDLAKYKLTLEGQIRISMEELQSLEKSCSVYLRLATELYMKCLILGNDEGNDLKVFRLVSLCLDNQSSDSLMRNVENLIQNIPSYKFLIVLNQLIVRLTDAPSRFNKLLINIIKKCSTEHPHHSLPLVLALANSYLDETFTSTAGDRNKRSVDILEPRIKVVRNIVAELERDESLGGLLREMTALVTAYVSMANFPIGDKKPGDYKLPSSEPLSKIKNLSVPCLTANISVKKNGKYTNLPEIIEFKRTYGLVGGINSPKKLCCLCSDGLEYVQLVKGQDDLRQDAGMQQVFGILNILLRNEESTAKRRLLIRTYKVIPVSQKSGVIEWVANTQPIGDYLVGDKGAHVRYRPQDISPLIARKKLVDGATKKTPGSGQNRIATPEEKYEAYMSICEQIKPVFRYFFIEKYPTPGVWFERRLAYTRSIATNSMIGYILGIGDRHVANILIDLFTAEVVHIDFGITFEFGRFLPTPETIPFRLTRDIVDGMGVSGTEGIFKRCCEETLSVLRKTKDPILTTLEVFLYDPLATWESSVKKVAAKRVQKNQVDSLHLVNSDESDKEGEGINTLAERCVQRLKEKLEGREDGNITSVEGQVSYLITNARNPRNLCTLFHGWQAYL</sequence>
<evidence type="ECO:0000256" key="7">
    <source>
        <dbReference type="ARBA" id="ARBA00022777"/>
    </source>
</evidence>
<keyword evidence="9" id="KW-0539">Nucleus</keyword>
<dbReference type="InterPro" id="IPR044107">
    <property type="entry name" value="PIKKc_ATM"/>
</dbReference>
<comment type="catalytic activity">
    <reaction evidence="12">
        <text>L-seryl-[protein] + ATP = O-phospho-L-seryl-[protein] + ADP + H(+)</text>
        <dbReference type="Rhea" id="RHEA:17989"/>
        <dbReference type="Rhea" id="RHEA-COMP:9863"/>
        <dbReference type="Rhea" id="RHEA-COMP:11604"/>
        <dbReference type="ChEBI" id="CHEBI:15378"/>
        <dbReference type="ChEBI" id="CHEBI:29999"/>
        <dbReference type="ChEBI" id="CHEBI:30616"/>
        <dbReference type="ChEBI" id="CHEBI:83421"/>
        <dbReference type="ChEBI" id="CHEBI:456216"/>
        <dbReference type="EC" id="2.7.11.1"/>
    </reaction>
</comment>
<evidence type="ECO:0000256" key="9">
    <source>
        <dbReference type="ARBA" id="ARBA00023242"/>
    </source>
</evidence>
<evidence type="ECO:0000313" key="17">
    <source>
        <dbReference type="EMBL" id="JAF98034.1"/>
    </source>
</evidence>
<keyword evidence="6" id="KW-0227">DNA damage</keyword>
<evidence type="ECO:0000256" key="11">
    <source>
        <dbReference type="ARBA" id="ARBA00047899"/>
    </source>
</evidence>
<dbReference type="GO" id="GO:0004674">
    <property type="term" value="F:protein serine/threonine kinase activity"/>
    <property type="evidence" value="ECO:0007669"/>
    <property type="project" value="UniProtKB-KW"/>
</dbReference>
<dbReference type="GO" id="GO:0005634">
    <property type="term" value="C:nucleus"/>
    <property type="evidence" value="ECO:0007669"/>
    <property type="project" value="UniProtKB-SubCell"/>
</dbReference>
<accession>A0A0A9VZI1</accession>
<evidence type="ECO:0000256" key="1">
    <source>
        <dbReference type="ARBA" id="ARBA00004123"/>
    </source>
</evidence>
<reference evidence="17" key="2">
    <citation type="submission" date="2014-07" db="EMBL/GenBank/DDBJ databases">
        <authorList>
            <person name="Hull J."/>
        </authorList>
    </citation>
    <scope>NUCLEOTIDE SEQUENCE</scope>
</reference>
<feature type="domain" description="PI3K/PI4K catalytic" evidence="14">
    <location>
        <begin position="1201"/>
        <end position="1525"/>
    </location>
</feature>
<dbReference type="FunFam" id="3.30.1010.10:FF:000023">
    <property type="entry name" value="Serine/threonine-protein kinase ATM"/>
    <property type="match status" value="1"/>
</dbReference>
<dbReference type="PROSITE" id="PS51189">
    <property type="entry name" value="FAT"/>
    <property type="match status" value="1"/>
</dbReference>
<dbReference type="SUPFAM" id="SSF48371">
    <property type="entry name" value="ARM repeat"/>
    <property type="match status" value="1"/>
</dbReference>
<evidence type="ECO:0000259" key="16">
    <source>
        <dbReference type="PROSITE" id="PS51190"/>
    </source>
</evidence>
<dbReference type="GO" id="GO:0006281">
    <property type="term" value="P:DNA repair"/>
    <property type="evidence" value="ECO:0007669"/>
    <property type="project" value="InterPro"/>
</dbReference>
<dbReference type="Gene3D" id="1.10.1070.11">
    <property type="entry name" value="Phosphatidylinositol 3-/4-kinase, catalytic domain"/>
    <property type="match status" value="1"/>
</dbReference>
<keyword evidence="4" id="KW-0808">Transferase</keyword>
<proteinExistence type="predicted"/>
<evidence type="ECO:0000259" key="15">
    <source>
        <dbReference type="PROSITE" id="PS51189"/>
    </source>
</evidence>
<dbReference type="InterPro" id="IPR011009">
    <property type="entry name" value="Kinase-like_dom_sf"/>
</dbReference>
<evidence type="ECO:0000259" key="14">
    <source>
        <dbReference type="PROSITE" id="PS50290"/>
    </source>
</evidence>
<dbReference type="EMBL" id="GBHO01045569">
    <property type="protein sequence ID" value="JAF98034.1"/>
    <property type="molecule type" value="Transcribed_RNA"/>
</dbReference>
<dbReference type="PANTHER" id="PTHR37079:SF4">
    <property type="entry name" value="SERINE_THREONINE-PROTEIN KINASE ATM"/>
    <property type="match status" value="1"/>
</dbReference>
<evidence type="ECO:0000256" key="4">
    <source>
        <dbReference type="ARBA" id="ARBA00022679"/>
    </source>
</evidence>
<dbReference type="InterPro" id="IPR038980">
    <property type="entry name" value="ATM_plant"/>
</dbReference>
<comment type="subcellular location">
    <subcellularLocation>
        <location evidence="1">Nucleus</location>
    </subcellularLocation>
</comment>
<dbReference type="InterPro" id="IPR036940">
    <property type="entry name" value="PI3/4_kinase_cat_sf"/>
</dbReference>
<evidence type="ECO:0000256" key="5">
    <source>
        <dbReference type="ARBA" id="ARBA00022741"/>
    </source>
</evidence>
<dbReference type="PROSITE" id="PS00915">
    <property type="entry name" value="PI3_4_KINASE_1"/>
    <property type="match status" value="1"/>
</dbReference>
<dbReference type="InterPro" id="IPR018936">
    <property type="entry name" value="PI3/4_kinase_CS"/>
</dbReference>
<dbReference type="PROSITE" id="PS00916">
    <property type="entry name" value="PI3_4_KINASE_2"/>
    <property type="match status" value="1"/>
</dbReference>
<dbReference type="InterPro" id="IPR000403">
    <property type="entry name" value="PI3/4_kinase_cat_dom"/>
</dbReference>
<dbReference type="InterPro" id="IPR016024">
    <property type="entry name" value="ARM-type_fold"/>
</dbReference>
<dbReference type="EC" id="2.7.11.1" evidence="2"/>
<evidence type="ECO:0000256" key="10">
    <source>
        <dbReference type="ARBA" id="ARBA00023306"/>
    </source>
</evidence>
<dbReference type="InterPro" id="IPR014009">
    <property type="entry name" value="PIK_FAT"/>
</dbReference>
<dbReference type="SMART" id="SM01343">
    <property type="entry name" value="FATC"/>
    <property type="match status" value="1"/>
</dbReference>
<dbReference type="Pfam" id="PF00454">
    <property type="entry name" value="PI3_PI4_kinase"/>
    <property type="match status" value="1"/>
</dbReference>
<evidence type="ECO:0000256" key="12">
    <source>
        <dbReference type="ARBA" id="ARBA00048679"/>
    </source>
</evidence>
<keyword evidence="3" id="KW-0723">Serine/threonine-protein kinase</keyword>
<evidence type="ECO:0000256" key="3">
    <source>
        <dbReference type="ARBA" id="ARBA00022527"/>
    </source>
</evidence>
<dbReference type="InterPro" id="IPR003152">
    <property type="entry name" value="FATC_dom"/>
</dbReference>
<dbReference type="SUPFAM" id="SSF56112">
    <property type="entry name" value="Protein kinase-like (PK-like)"/>
    <property type="match status" value="1"/>
</dbReference>
<feature type="domain" description="FAT" evidence="15">
    <location>
        <begin position="524"/>
        <end position="1090"/>
    </location>
</feature>
<feature type="domain" description="FATC" evidence="16">
    <location>
        <begin position="1542"/>
        <end position="1574"/>
    </location>
</feature>
<evidence type="ECO:0000256" key="13">
    <source>
        <dbReference type="ARBA" id="ARBA00073111"/>
    </source>
</evidence>
<keyword evidence="8" id="KW-0067">ATP-binding</keyword>
<evidence type="ECO:0000256" key="2">
    <source>
        <dbReference type="ARBA" id="ARBA00012513"/>
    </source>
</evidence>
<dbReference type="InterPro" id="IPR057564">
    <property type="entry name" value="HEAT_ATR"/>
</dbReference>
<dbReference type="CDD" id="cd05171">
    <property type="entry name" value="PIKKc_ATM"/>
    <property type="match status" value="1"/>
</dbReference>
<keyword evidence="10" id="KW-0131">Cell cycle</keyword>
<feature type="non-terminal residue" evidence="17">
    <location>
        <position position="1"/>
    </location>
</feature>
<comment type="catalytic activity">
    <reaction evidence="11">
        <text>L-threonyl-[protein] + ATP = O-phospho-L-threonyl-[protein] + ADP + H(+)</text>
        <dbReference type="Rhea" id="RHEA:46608"/>
        <dbReference type="Rhea" id="RHEA-COMP:11060"/>
        <dbReference type="Rhea" id="RHEA-COMP:11605"/>
        <dbReference type="ChEBI" id="CHEBI:15378"/>
        <dbReference type="ChEBI" id="CHEBI:30013"/>
        <dbReference type="ChEBI" id="CHEBI:30616"/>
        <dbReference type="ChEBI" id="CHEBI:61977"/>
        <dbReference type="ChEBI" id="CHEBI:456216"/>
        <dbReference type="EC" id="2.7.11.1"/>
    </reaction>
</comment>
<protein>
    <recommendedName>
        <fullName evidence="13">Serine/threonine-protein kinase ATM</fullName>
        <ecNumber evidence="2">2.7.11.1</ecNumber>
    </recommendedName>
</protein>
<keyword evidence="5" id="KW-0547">Nucleotide-binding</keyword>
<dbReference type="GO" id="GO:0005524">
    <property type="term" value="F:ATP binding"/>
    <property type="evidence" value="ECO:0007669"/>
    <property type="project" value="UniProtKB-KW"/>
</dbReference>